<dbReference type="PANTHER" id="PTHR42933:SF4">
    <property type="entry name" value="TYPE I RESTRICTION ENZYME ECOKI METHYLASE SUBUNIT"/>
    <property type="match status" value="1"/>
</dbReference>
<dbReference type="InterPro" id="IPR003356">
    <property type="entry name" value="DNA_methylase_A-5"/>
</dbReference>
<dbReference type="GO" id="GO:0008168">
    <property type="term" value="F:methyltransferase activity"/>
    <property type="evidence" value="ECO:0007669"/>
    <property type="project" value="UniProtKB-KW"/>
</dbReference>
<keyword evidence="5" id="KW-0949">S-adenosyl-L-methionine</keyword>
<evidence type="ECO:0000259" key="8">
    <source>
        <dbReference type="Pfam" id="PF02384"/>
    </source>
</evidence>
<evidence type="ECO:0000256" key="6">
    <source>
        <dbReference type="ARBA" id="ARBA00022747"/>
    </source>
</evidence>
<reference evidence="10 11" key="1">
    <citation type="submission" date="2024-03" db="EMBL/GenBank/DDBJ databases">
        <title>Human intestinal bacterial collection.</title>
        <authorList>
            <person name="Pauvert C."/>
            <person name="Hitch T.C.A."/>
            <person name="Clavel T."/>
        </authorList>
    </citation>
    <scope>NUCLEOTIDE SEQUENCE [LARGE SCALE GENOMIC DNA]</scope>
    <source>
        <strain evidence="10 11">CLA-KB-H122</strain>
    </source>
</reference>
<evidence type="ECO:0000313" key="11">
    <source>
        <dbReference type="Proteomes" id="UP001460202"/>
    </source>
</evidence>
<dbReference type="Proteomes" id="UP001460202">
    <property type="component" value="Unassembled WGS sequence"/>
</dbReference>
<evidence type="ECO:0000256" key="2">
    <source>
        <dbReference type="ARBA" id="ARBA00011900"/>
    </source>
</evidence>
<feature type="domain" description="DNA methylase adenine-specific" evidence="8">
    <location>
        <begin position="143"/>
        <end position="453"/>
    </location>
</feature>
<keyword evidence="3 10" id="KW-0489">Methyltransferase</keyword>
<comment type="similarity">
    <text evidence="1">Belongs to the N(4)/N(6)-methyltransferase family.</text>
</comment>
<dbReference type="Pfam" id="PF02384">
    <property type="entry name" value="N6_Mtase"/>
    <property type="match status" value="1"/>
</dbReference>
<dbReference type="EC" id="2.1.1.72" evidence="2"/>
<organism evidence="10 11">
    <name type="scientific">Alistipes intestinihominis</name>
    <dbReference type="NCBI Taxonomy" id="3133172"/>
    <lineage>
        <taxon>Bacteria</taxon>
        <taxon>Pseudomonadati</taxon>
        <taxon>Bacteroidota</taxon>
        <taxon>Bacteroidia</taxon>
        <taxon>Bacteroidales</taxon>
        <taxon>Rikenellaceae</taxon>
        <taxon>Alistipes</taxon>
    </lineage>
</organism>
<evidence type="ECO:0000313" key="10">
    <source>
        <dbReference type="EMBL" id="MEQ2545156.1"/>
    </source>
</evidence>
<dbReference type="RefSeq" id="WP_349094227.1">
    <property type="nucleotide sequence ID" value="NZ_JBBMFL010000010.1"/>
</dbReference>
<proteinExistence type="inferred from homology"/>
<evidence type="ECO:0000256" key="7">
    <source>
        <dbReference type="ARBA" id="ARBA00047942"/>
    </source>
</evidence>
<evidence type="ECO:0000256" key="4">
    <source>
        <dbReference type="ARBA" id="ARBA00022679"/>
    </source>
</evidence>
<dbReference type="InterPro" id="IPR051537">
    <property type="entry name" value="DNA_Adenine_Mtase"/>
</dbReference>
<feature type="domain" description="N6 adenine-specific DNA methyltransferase N-terminal" evidence="9">
    <location>
        <begin position="3"/>
        <end position="130"/>
    </location>
</feature>
<dbReference type="InterPro" id="IPR022749">
    <property type="entry name" value="D12N6_MeTrfase_N"/>
</dbReference>
<evidence type="ECO:0000259" key="9">
    <source>
        <dbReference type="Pfam" id="PF12161"/>
    </source>
</evidence>
<gene>
    <name evidence="10" type="ORF">WMO46_09380</name>
</gene>
<dbReference type="InterPro" id="IPR029063">
    <property type="entry name" value="SAM-dependent_MTases_sf"/>
</dbReference>
<dbReference type="SUPFAM" id="SSF53335">
    <property type="entry name" value="S-adenosyl-L-methionine-dependent methyltransferases"/>
    <property type="match status" value="1"/>
</dbReference>
<keyword evidence="11" id="KW-1185">Reference proteome</keyword>
<keyword evidence="4 10" id="KW-0808">Transferase</keyword>
<evidence type="ECO:0000256" key="3">
    <source>
        <dbReference type="ARBA" id="ARBA00022603"/>
    </source>
</evidence>
<dbReference type="Gene3D" id="3.40.50.150">
    <property type="entry name" value="Vaccinia Virus protein VP39"/>
    <property type="match status" value="1"/>
</dbReference>
<accession>A0ABV1GY85</accession>
<sequence length="501" mass="57733">MSLSNFVKRIRNIMRNDAGINGDAQRIEQMAWMLFLKVYDEKENDWEMEDDYISIIPEECRWRNWAHDDGSGHALTGDDLLSFVNNVVFDKLKKIEIAPNTPIRQAIVRTVFEDANQYMKDGVQLRQVLNVIDDLNLADYEESHAFGEIYENILKEMQSAGSSGEFYTPRALTEFMAEIIKPQIGEKMADFACGTGGFITSWLGELDKRVVTAEDREKFNQSVFGIEKKQFPYMLCVTNLLLHGIDKPLVFHDNSLTKDVLNYTEDNKFDVVLMNPPYGGNEKSDVKSHFPSDMRSSETADLFMVLIMYRLKKNGRAAVIVPDGFLFGADNTKIAIKTKLLRDFNLHTIIRLPGSIFAPYTPIATNILFFNNEKAEDSPVDYSTKETWFYRLDMPDGYKHFSKTKPMRPEHCNSIKEWWNDRKEIIIEEGNEKARCYSVKDLIDSDCNFDLCKFPKEDEEILPPAELLADYYKKRAALDHEIDKTLAEIQKILGIDIKSCN</sequence>
<dbReference type="GO" id="GO:0032259">
    <property type="term" value="P:methylation"/>
    <property type="evidence" value="ECO:0007669"/>
    <property type="project" value="UniProtKB-KW"/>
</dbReference>
<dbReference type="Gene3D" id="1.20.1260.30">
    <property type="match status" value="1"/>
</dbReference>
<comment type="catalytic activity">
    <reaction evidence="7">
        <text>a 2'-deoxyadenosine in DNA + S-adenosyl-L-methionine = an N(6)-methyl-2'-deoxyadenosine in DNA + S-adenosyl-L-homocysteine + H(+)</text>
        <dbReference type="Rhea" id="RHEA:15197"/>
        <dbReference type="Rhea" id="RHEA-COMP:12418"/>
        <dbReference type="Rhea" id="RHEA-COMP:12419"/>
        <dbReference type="ChEBI" id="CHEBI:15378"/>
        <dbReference type="ChEBI" id="CHEBI:57856"/>
        <dbReference type="ChEBI" id="CHEBI:59789"/>
        <dbReference type="ChEBI" id="CHEBI:90615"/>
        <dbReference type="ChEBI" id="CHEBI:90616"/>
        <dbReference type="EC" id="2.1.1.72"/>
    </reaction>
</comment>
<dbReference type="InterPro" id="IPR038333">
    <property type="entry name" value="T1MK-like_N_sf"/>
</dbReference>
<keyword evidence="6" id="KW-0680">Restriction system</keyword>
<dbReference type="InterPro" id="IPR002052">
    <property type="entry name" value="DNA_methylase_N6_adenine_CS"/>
</dbReference>
<dbReference type="PANTHER" id="PTHR42933">
    <property type="entry name" value="SLR6095 PROTEIN"/>
    <property type="match status" value="1"/>
</dbReference>
<protein>
    <recommendedName>
        <fullName evidence="2">site-specific DNA-methyltransferase (adenine-specific)</fullName>
        <ecNumber evidence="2">2.1.1.72</ecNumber>
    </recommendedName>
</protein>
<dbReference type="PRINTS" id="PR00507">
    <property type="entry name" value="N12N6MTFRASE"/>
</dbReference>
<dbReference type="CDD" id="cd02440">
    <property type="entry name" value="AdoMet_MTases"/>
    <property type="match status" value="1"/>
</dbReference>
<name>A0ABV1GY85_9BACT</name>
<evidence type="ECO:0000256" key="1">
    <source>
        <dbReference type="ARBA" id="ARBA00006594"/>
    </source>
</evidence>
<comment type="caution">
    <text evidence="10">The sequence shown here is derived from an EMBL/GenBank/DDBJ whole genome shotgun (WGS) entry which is preliminary data.</text>
</comment>
<dbReference type="EMBL" id="JBBMFL010000010">
    <property type="protein sequence ID" value="MEQ2545156.1"/>
    <property type="molecule type" value="Genomic_DNA"/>
</dbReference>
<dbReference type="Pfam" id="PF12161">
    <property type="entry name" value="HsdM_N"/>
    <property type="match status" value="1"/>
</dbReference>
<dbReference type="PROSITE" id="PS00092">
    <property type="entry name" value="N6_MTASE"/>
    <property type="match status" value="1"/>
</dbReference>
<evidence type="ECO:0000256" key="5">
    <source>
        <dbReference type="ARBA" id="ARBA00022691"/>
    </source>
</evidence>